<evidence type="ECO:0000256" key="7">
    <source>
        <dbReference type="PIRSR" id="PIRSR031051-2"/>
    </source>
</evidence>
<evidence type="ECO:0000313" key="9">
    <source>
        <dbReference type="EMBL" id="KAK2146398.1"/>
    </source>
</evidence>
<comment type="cofactor">
    <cofactor evidence="1 8">
        <name>Mg(2+)</name>
        <dbReference type="ChEBI" id="CHEBI:18420"/>
    </cofactor>
</comment>
<feature type="active site" description="Nucleophile" evidence="6">
    <location>
        <position position="8"/>
    </location>
</feature>
<gene>
    <name evidence="9" type="ORF">LSH36_611g03012</name>
</gene>
<dbReference type="PANTHER" id="PTHR20889:SF12">
    <property type="entry name" value="LP01149P"/>
    <property type="match status" value="1"/>
</dbReference>
<evidence type="ECO:0000256" key="5">
    <source>
        <dbReference type="ARBA" id="ARBA00022842"/>
    </source>
</evidence>
<evidence type="ECO:0000256" key="3">
    <source>
        <dbReference type="ARBA" id="ARBA00022723"/>
    </source>
</evidence>
<reference evidence="9" key="1">
    <citation type="journal article" date="2023" name="Mol. Biol. Evol.">
        <title>Third-Generation Sequencing Reveals the Adaptive Role of the Epigenome in Three Deep-Sea Polychaetes.</title>
        <authorList>
            <person name="Perez M."/>
            <person name="Aroh O."/>
            <person name="Sun Y."/>
            <person name="Lan Y."/>
            <person name="Juniper S.K."/>
            <person name="Young C.R."/>
            <person name="Angers B."/>
            <person name="Qian P.Y."/>
        </authorList>
    </citation>
    <scope>NUCLEOTIDE SEQUENCE</scope>
    <source>
        <strain evidence="9">P08H-3</strain>
    </source>
</reference>
<dbReference type="InterPro" id="IPR016965">
    <property type="entry name" value="Pase_PHOSPHO-typ"/>
</dbReference>
<dbReference type="Proteomes" id="UP001208570">
    <property type="component" value="Unassembled WGS sequence"/>
</dbReference>
<evidence type="ECO:0000256" key="8">
    <source>
        <dbReference type="PIRSR" id="PIRSR031051-3"/>
    </source>
</evidence>
<feature type="binding site" evidence="8">
    <location>
        <position position="10"/>
    </location>
    <ligand>
        <name>Mg(2+)</name>
        <dbReference type="ChEBI" id="CHEBI:18420"/>
    </ligand>
</feature>
<feature type="binding site" evidence="8">
    <location>
        <position position="8"/>
    </location>
    <ligand>
        <name>Mg(2+)</name>
        <dbReference type="ChEBI" id="CHEBI:18420"/>
    </ligand>
</feature>
<evidence type="ECO:0000256" key="6">
    <source>
        <dbReference type="PIRSR" id="PIRSR031051-1"/>
    </source>
</evidence>
<evidence type="ECO:0000256" key="4">
    <source>
        <dbReference type="ARBA" id="ARBA00022801"/>
    </source>
</evidence>
<dbReference type="PIRSF" id="PIRSF031051">
    <property type="entry name" value="PyrdxlP_Pase_PHOSPHO2"/>
    <property type="match status" value="1"/>
</dbReference>
<sequence>MKVLVAFDFDHTIIDDNSDLYVRKLAPDGKIPAAISELYNNRGWTEYMAAIFKYLHENQTTSIDIEQCMLEIPFVDGMKELFSYLDCDLFDVIIVSDSNSVFIDFILRGAQLHTVVHTVYTNPAYFNEEDCLKLDFYHTQDWCDLSTVNLCKGHILESHIKNQKKKGILYDIVAFVGDGTNDLCPCLRLKNVHDLIFPRVGFSLIKKIEDPQVESSVVGKVIPWRSGFDIISALKQATETK</sequence>
<dbReference type="Gene3D" id="3.40.50.1000">
    <property type="entry name" value="HAD superfamily/HAD-like"/>
    <property type="match status" value="1"/>
</dbReference>
<keyword evidence="10" id="KW-1185">Reference proteome</keyword>
<keyword evidence="5 8" id="KW-0460">Magnesium</keyword>
<keyword evidence="4" id="KW-0378">Hydrolase</keyword>
<dbReference type="EMBL" id="JAODUP010000611">
    <property type="protein sequence ID" value="KAK2146398.1"/>
    <property type="molecule type" value="Genomic_DNA"/>
</dbReference>
<feature type="binding site" evidence="7">
    <location>
        <position position="19"/>
    </location>
    <ligand>
        <name>substrate</name>
    </ligand>
</feature>
<comment type="similarity">
    <text evidence="2">Belongs to the HAD-like hydrolase superfamily. PHOSPHO family.</text>
</comment>
<dbReference type="InterPro" id="IPR023214">
    <property type="entry name" value="HAD_sf"/>
</dbReference>
<dbReference type="NCBIfam" id="TIGR01489">
    <property type="entry name" value="DKMTPPase-SF"/>
    <property type="match status" value="1"/>
</dbReference>
<accession>A0AAD9J5B8</accession>
<name>A0AAD9J5B8_9ANNE</name>
<feature type="binding site" evidence="8">
    <location>
        <position position="178"/>
    </location>
    <ligand>
        <name>Mg(2+)</name>
        <dbReference type="ChEBI" id="CHEBI:18420"/>
    </ligand>
</feature>
<evidence type="ECO:0000256" key="2">
    <source>
        <dbReference type="ARBA" id="ARBA00008541"/>
    </source>
</evidence>
<organism evidence="9 10">
    <name type="scientific">Paralvinella palmiformis</name>
    <dbReference type="NCBI Taxonomy" id="53620"/>
    <lineage>
        <taxon>Eukaryota</taxon>
        <taxon>Metazoa</taxon>
        <taxon>Spiralia</taxon>
        <taxon>Lophotrochozoa</taxon>
        <taxon>Annelida</taxon>
        <taxon>Polychaeta</taxon>
        <taxon>Sedentaria</taxon>
        <taxon>Canalipalpata</taxon>
        <taxon>Terebellida</taxon>
        <taxon>Terebelliformia</taxon>
        <taxon>Alvinellidae</taxon>
        <taxon>Paralvinella</taxon>
    </lineage>
</organism>
<dbReference type="SUPFAM" id="SSF56784">
    <property type="entry name" value="HAD-like"/>
    <property type="match status" value="1"/>
</dbReference>
<dbReference type="AlphaFoldDB" id="A0AAD9J5B8"/>
<dbReference type="InterPro" id="IPR036412">
    <property type="entry name" value="HAD-like_sf"/>
</dbReference>
<dbReference type="NCBIfam" id="TIGR01488">
    <property type="entry name" value="HAD-SF-IB"/>
    <property type="match status" value="1"/>
</dbReference>
<dbReference type="GO" id="GO:0016791">
    <property type="term" value="F:phosphatase activity"/>
    <property type="evidence" value="ECO:0007669"/>
    <property type="project" value="InterPro"/>
</dbReference>
<keyword evidence="3 8" id="KW-0479">Metal-binding</keyword>
<feature type="binding site" evidence="7">
    <location>
        <position position="97"/>
    </location>
    <ligand>
        <name>substrate</name>
    </ligand>
</feature>
<feature type="active site" description="Proton donor" evidence="6">
    <location>
        <position position="10"/>
    </location>
</feature>
<comment type="caution">
    <text evidence="9">The sequence shown here is derived from an EMBL/GenBank/DDBJ whole genome shotgun (WGS) entry which is preliminary data.</text>
</comment>
<dbReference type="PANTHER" id="PTHR20889">
    <property type="entry name" value="PHOSPHATASE, ORPHAN 1, 2"/>
    <property type="match status" value="1"/>
</dbReference>
<dbReference type="Pfam" id="PF06888">
    <property type="entry name" value="Put_Phosphatase"/>
    <property type="match status" value="1"/>
</dbReference>
<proteinExistence type="inferred from homology"/>
<protein>
    <submittedName>
        <fullName evidence="9">Uncharacterized protein</fullName>
    </submittedName>
</protein>
<dbReference type="InterPro" id="IPR006384">
    <property type="entry name" value="HAD_hydro_PyrdxlP_Pase-like"/>
</dbReference>
<dbReference type="GO" id="GO:0046872">
    <property type="term" value="F:metal ion binding"/>
    <property type="evidence" value="ECO:0007669"/>
    <property type="project" value="UniProtKB-KW"/>
</dbReference>
<evidence type="ECO:0000313" key="10">
    <source>
        <dbReference type="Proteomes" id="UP001208570"/>
    </source>
</evidence>
<evidence type="ECO:0000256" key="1">
    <source>
        <dbReference type="ARBA" id="ARBA00001946"/>
    </source>
</evidence>